<feature type="chain" id="PRO_5006878868" evidence="2">
    <location>
        <begin position="19"/>
        <end position="948"/>
    </location>
</feature>
<dbReference type="AlphaFoldDB" id="A0A0V1H693"/>
<dbReference type="GO" id="GO:0003723">
    <property type="term" value="F:RNA binding"/>
    <property type="evidence" value="ECO:0007669"/>
    <property type="project" value="InterPro"/>
</dbReference>
<evidence type="ECO:0000259" key="4">
    <source>
        <dbReference type="PROSITE" id="PS50822"/>
    </source>
</evidence>
<dbReference type="Pfam" id="PF08699">
    <property type="entry name" value="ArgoL1"/>
    <property type="match status" value="1"/>
</dbReference>
<comment type="caution">
    <text evidence="5">The sequence shown here is derived from an EMBL/GenBank/DDBJ whole genome shotgun (WGS) entry which is preliminary data.</text>
</comment>
<evidence type="ECO:0000256" key="1">
    <source>
        <dbReference type="RuleBase" id="RU361178"/>
    </source>
</evidence>
<dbReference type="PROSITE" id="PS50821">
    <property type="entry name" value="PAZ"/>
    <property type="match status" value="1"/>
</dbReference>
<dbReference type="Pfam" id="PF02170">
    <property type="entry name" value="PAZ"/>
    <property type="match status" value="1"/>
</dbReference>
<evidence type="ECO:0000313" key="6">
    <source>
        <dbReference type="Proteomes" id="UP000055024"/>
    </source>
</evidence>
<name>A0A0V1H693_9BILA</name>
<feature type="non-terminal residue" evidence="5">
    <location>
        <position position="1"/>
    </location>
</feature>
<dbReference type="STRING" id="268475.A0A0V1H693"/>
<dbReference type="Pfam" id="PF16488">
    <property type="entry name" value="ArgoL2"/>
    <property type="match status" value="1"/>
</dbReference>
<dbReference type="Gene3D" id="3.30.420.10">
    <property type="entry name" value="Ribonuclease H-like superfamily/Ribonuclease H"/>
    <property type="match status" value="1"/>
</dbReference>
<proteinExistence type="inferred from homology"/>
<organism evidence="5 6">
    <name type="scientific">Trichinella zimbabwensis</name>
    <dbReference type="NCBI Taxonomy" id="268475"/>
    <lineage>
        <taxon>Eukaryota</taxon>
        <taxon>Metazoa</taxon>
        <taxon>Ecdysozoa</taxon>
        <taxon>Nematoda</taxon>
        <taxon>Enoplea</taxon>
        <taxon>Dorylaimia</taxon>
        <taxon>Trichinellida</taxon>
        <taxon>Trichinellidae</taxon>
        <taxon>Trichinella</taxon>
    </lineage>
</organism>
<reference evidence="5 6" key="1">
    <citation type="submission" date="2015-01" db="EMBL/GenBank/DDBJ databases">
        <title>Evolution of Trichinella species and genotypes.</title>
        <authorList>
            <person name="Korhonen P.K."/>
            <person name="Edoardo P."/>
            <person name="Giuseppe L.R."/>
            <person name="Gasser R.B."/>
        </authorList>
    </citation>
    <scope>NUCLEOTIDE SEQUENCE [LARGE SCALE GENOMIC DNA]</scope>
    <source>
        <strain evidence="5">ISS1029</strain>
    </source>
</reference>
<dbReference type="Proteomes" id="UP000055024">
    <property type="component" value="Unassembled WGS sequence"/>
</dbReference>
<dbReference type="OrthoDB" id="5971213at2759"/>
<dbReference type="SMART" id="SM00950">
    <property type="entry name" value="Piwi"/>
    <property type="match status" value="1"/>
</dbReference>
<protein>
    <submittedName>
        <fullName evidence="5">Protein argonaute-3</fullName>
    </submittedName>
</protein>
<comment type="similarity">
    <text evidence="1">Belongs to the argonaute family.</text>
</comment>
<dbReference type="Pfam" id="PF02171">
    <property type="entry name" value="Piwi"/>
    <property type="match status" value="1"/>
</dbReference>
<dbReference type="InterPro" id="IPR036085">
    <property type="entry name" value="PAZ_dom_sf"/>
</dbReference>
<dbReference type="InterPro" id="IPR014811">
    <property type="entry name" value="ArgoL1"/>
</dbReference>
<dbReference type="Pfam" id="PF16486">
    <property type="entry name" value="ArgoN"/>
    <property type="match status" value="1"/>
</dbReference>
<feature type="signal peptide" evidence="2">
    <location>
        <begin position="1"/>
        <end position="18"/>
    </location>
</feature>
<dbReference type="SMART" id="SM01163">
    <property type="entry name" value="DUF1785"/>
    <property type="match status" value="1"/>
</dbReference>
<keyword evidence="6" id="KW-1185">Reference proteome</keyword>
<sequence length="948" mass="107625">LSELLLLLCFQIVSLAMSEQSKDMKAISDELLKDHLLSELLLLLCFQIVSLAMSEQSKDMKAISDELLKLNLKELVKRPEYGTVGKPIKLACNYFPLIKLQKGDLVVNRYHIDIQHPRLKLNCDDSREIFWAYVVKRSDIFGDPFKLAYDGRSALFTVDKLKNKPSEVTILIKHTALVHLDFKNAESGLLDEREKGAIQFLDILFAQGRSCPLFELSKSFKAVKNSFYFIPQGAGVDVKYGIDLWRGLFISARVVDGFRPGINIDVSHSCFYKHQSLINLICDILNGDEHQAKFHPYQLKMDTRLKPEHLRLLIPELKGVSIHTTHRNQDRIYRIKDISGTAASVVFEKDGKKVSIAEYFRDVYAPLKYPNLPLVQVGSKSKAIYFPVELCQVAKCQRYNKKLKACQTTSIIRLCQVAKCQRYNKKLTACQTTSIIRFALTDAPTRIQKCIDLVQKSNFNSDPFLKSFGVQIKGEPMIVSGRVLPPPRLEYGKGNGGRQIVLTPKDGAWNSNEFKFFESAYCESFGFVSFLPPNTVSMLQEFCQQIVRTCRSTGIQMPDRPTFFEQAGKNDSVEMVLKRIADKCDKNSMRCNLVFVALFSPEQYAEVKFCGDITFGLITQCLLMRTINDVAVKKSYSTMLNIAMKINMKIGGINAKLLKDEVLDNYLYKNNTLVIGVDVVHPSAVETNLPSIAAVVGNVDISATKFHASVKIQPAQQELITGFVDQFLERLVEYFDLNGATPKHIIVFRDGVSQGQFMQVLEEELLALRRACKSFVSNYEPLITFIVVQKRHHVRFFCCDEFAARGRGRNIPAGTVIDRVVTSPDEYDFFLCSHHGIQGTSRPTRYYVLRDESNMDANTMQSITYYLCHLYGRCTRSVSIPAPVYFADLVCARAHYHVLAALNSDVMENFTDEYWSSSSSSNEFEPVKNELADIIALHNNYLYRTKEF</sequence>
<dbReference type="CDD" id="cd04657">
    <property type="entry name" value="Piwi_ago-like"/>
    <property type="match status" value="1"/>
</dbReference>
<dbReference type="InterPro" id="IPR032473">
    <property type="entry name" value="Argonaute_Mid_dom"/>
</dbReference>
<dbReference type="InterPro" id="IPR045246">
    <property type="entry name" value="Piwi_ago-like"/>
</dbReference>
<feature type="domain" description="PAZ" evidence="3">
    <location>
        <begin position="280"/>
        <end position="395"/>
    </location>
</feature>
<dbReference type="InterPro" id="IPR012337">
    <property type="entry name" value="RNaseH-like_sf"/>
</dbReference>
<evidence type="ECO:0000256" key="2">
    <source>
        <dbReference type="SAM" id="SignalP"/>
    </source>
</evidence>
<dbReference type="Gene3D" id="3.40.50.2300">
    <property type="match status" value="1"/>
</dbReference>
<dbReference type="InterPro" id="IPR036397">
    <property type="entry name" value="RNaseH_sf"/>
</dbReference>
<dbReference type="InterPro" id="IPR032472">
    <property type="entry name" value="ArgoL2"/>
</dbReference>
<dbReference type="InterPro" id="IPR003165">
    <property type="entry name" value="Piwi"/>
</dbReference>
<gene>
    <name evidence="5" type="primary">Ago3</name>
    <name evidence="5" type="ORF">T11_2408</name>
</gene>
<dbReference type="CDD" id="cd02846">
    <property type="entry name" value="PAZ_argonaute_like"/>
    <property type="match status" value="1"/>
</dbReference>
<dbReference type="Gene3D" id="2.170.260.10">
    <property type="entry name" value="paz domain"/>
    <property type="match status" value="1"/>
</dbReference>
<feature type="domain" description="Piwi" evidence="4">
    <location>
        <begin position="593"/>
        <end position="899"/>
    </location>
</feature>
<dbReference type="SUPFAM" id="SSF101690">
    <property type="entry name" value="PAZ domain"/>
    <property type="match status" value="2"/>
</dbReference>
<dbReference type="SMART" id="SM00949">
    <property type="entry name" value="PAZ"/>
    <property type="match status" value="1"/>
</dbReference>
<dbReference type="Pfam" id="PF16487">
    <property type="entry name" value="ArgoMid"/>
    <property type="match status" value="1"/>
</dbReference>
<evidence type="ECO:0000313" key="5">
    <source>
        <dbReference type="EMBL" id="KRZ05968.1"/>
    </source>
</evidence>
<dbReference type="InterPro" id="IPR032474">
    <property type="entry name" value="Argonaute_N"/>
</dbReference>
<dbReference type="InterPro" id="IPR003100">
    <property type="entry name" value="PAZ_dom"/>
</dbReference>
<dbReference type="SUPFAM" id="SSF53098">
    <property type="entry name" value="Ribonuclease H-like"/>
    <property type="match status" value="1"/>
</dbReference>
<dbReference type="PANTHER" id="PTHR22891">
    <property type="entry name" value="EUKARYOTIC TRANSLATION INITIATION FACTOR 2C"/>
    <property type="match status" value="1"/>
</dbReference>
<accession>A0A0V1H693</accession>
<keyword evidence="2" id="KW-0732">Signal</keyword>
<dbReference type="EMBL" id="JYDP01000128">
    <property type="protein sequence ID" value="KRZ05968.1"/>
    <property type="molecule type" value="Genomic_DNA"/>
</dbReference>
<dbReference type="PROSITE" id="PS50822">
    <property type="entry name" value="PIWI"/>
    <property type="match status" value="1"/>
</dbReference>
<evidence type="ECO:0000259" key="3">
    <source>
        <dbReference type="PROSITE" id="PS50821"/>
    </source>
</evidence>